<keyword evidence="7" id="KW-1185">Reference proteome</keyword>
<evidence type="ECO:0000259" key="3">
    <source>
        <dbReference type="Pfam" id="PF13863"/>
    </source>
</evidence>
<reference evidence="5" key="2">
    <citation type="submission" date="2024-04" db="EMBL/GenBank/DDBJ databases">
        <authorList>
            <person name="Chen Y."/>
            <person name="Shah S."/>
            <person name="Dougan E. K."/>
            <person name="Thang M."/>
            <person name="Chan C."/>
        </authorList>
    </citation>
    <scope>NUCLEOTIDE SEQUENCE [LARGE SCALE GENOMIC DNA]</scope>
</reference>
<dbReference type="Proteomes" id="UP001152797">
    <property type="component" value="Unassembled WGS sequence"/>
</dbReference>
<feature type="domain" description="DUF4200" evidence="3">
    <location>
        <begin position="93"/>
        <end position="185"/>
    </location>
</feature>
<dbReference type="Pfam" id="PF13863">
    <property type="entry name" value="DUF4200"/>
    <property type="match status" value="1"/>
</dbReference>
<keyword evidence="2" id="KW-1133">Transmembrane helix</keyword>
<dbReference type="AlphaFoldDB" id="A0A9P1C3W8"/>
<feature type="transmembrane region" description="Helical" evidence="2">
    <location>
        <begin position="255"/>
        <end position="272"/>
    </location>
</feature>
<keyword evidence="2" id="KW-0812">Transmembrane</keyword>
<dbReference type="PANTHER" id="PTHR21683:SF3">
    <property type="entry name" value="CILIA AND FLAGELLA ASSOCIATED PROTEIN 100"/>
    <property type="match status" value="1"/>
</dbReference>
<organism evidence="4">
    <name type="scientific">Cladocopium goreaui</name>
    <dbReference type="NCBI Taxonomy" id="2562237"/>
    <lineage>
        <taxon>Eukaryota</taxon>
        <taxon>Sar</taxon>
        <taxon>Alveolata</taxon>
        <taxon>Dinophyceae</taxon>
        <taxon>Suessiales</taxon>
        <taxon>Symbiodiniaceae</taxon>
        <taxon>Cladocopium</taxon>
    </lineage>
</organism>
<keyword evidence="6" id="KW-0969">Cilium</keyword>
<dbReference type="PANTHER" id="PTHR21683">
    <property type="entry name" value="COILED-COIL DOMAIN-CONTAINING PROTEIN 42 LIKE-2-LIKE-RELATED"/>
    <property type="match status" value="1"/>
</dbReference>
<feature type="transmembrane region" description="Helical" evidence="2">
    <location>
        <begin position="348"/>
        <end position="368"/>
    </location>
</feature>
<sequence length="508" mass="58009">MVANMKEDNPFKLPSDDKIFAMREEERQRRAEERERVKHQHVWEKVTAACRHSRTRRIDDIDDAQASAARPDARLVEGLGRDARRDKENISDFVAKKREMFLVQMSLDVKKAEILKLDARAKDKEEALNKSKQMLDKDVERFDAFLSTNDDRAHDAMQKADTKAREKQERVIKIKQLKSQLSAIQIPPNCPGHRISGRLGVLCVHRSHSCAISQSVSWIPTMASAYTVVGKDAPKDVEMESGLESSTSGDEDEGLWRLAALGIVLCLFHLMATYPLPEKLVLKDPVNHPYHHMRLTVFFGFGFPFLLQWLGNTSLTLQPLLLMVIFFLSIQSVLLAITGLWLQMGLALALLVAVLGLAWPYGSSFGWLKDFFQGAYQHLFEATKLRLKIYTFIFSGFPFFLLMPIFGSWEQAQRWVRWHPYNLDAELLWRGTFATFALALFFTAANPKVNNSIVAFFAAHCVCHSVSMFIDNRLLPADGNDNVEHLLEISIFMAIGLFHFFVGRVVWY</sequence>
<evidence type="ECO:0000313" key="5">
    <source>
        <dbReference type="EMBL" id="CAL1137023.1"/>
    </source>
</evidence>
<accession>A0A9P1C3W8</accession>
<keyword evidence="6" id="KW-0282">Flagellum</keyword>
<dbReference type="EMBL" id="CAMXCT020000824">
    <property type="protein sequence ID" value="CAL1137023.1"/>
    <property type="molecule type" value="Genomic_DNA"/>
</dbReference>
<proteinExistence type="predicted"/>
<evidence type="ECO:0000313" key="6">
    <source>
        <dbReference type="EMBL" id="CAL4770960.1"/>
    </source>
</evidence>
<feature type="transmembrane region" description="Helical" evidence="2">
    <location>
        <begin position="320"/>
        <end position="342"/>
    </location>
</feature>
<keyword evidence="6" id="KW-0966">Cell projection</keyword>
<keyword evidence="2" id="KW-0472">Membrane</keyword>
<dbReference type="EMBL" id="CAMXCT030000824">
    <property type="protein sequence ID" value="CAL4770960.1"/>
    <property type="molecule type" value="Genomic_DNA"/>
</dbReference>
<keyword evidence="1" id="KW-0175">Coiled coil</keyword>
<dbReference type="InterPro" id="IPR051147">
    <property type="entry name" value="CFAP_domain-containing"/>
</dbReference>
<feature type="transmembrane region" description="Helical" evidence="2">
    <location>
        <begin position="427"/>
        <end position="445"/>
    </location>
</feature>
<evidence type="ECO:0000313" key="4">
    <source>
        <dbReference type="EMBL" id="CAI3983648.1"/>
    </source>
</evidence>
<feature type="transmembrane region" description="Helical" evidence="2">
    <location>
        <begin position="292"/>
        <end position="311"/>
    </location>
</feature>
<gene>
    <name evidence="4" type="ORF">C1SCF055_LOCUS11245</name>
</gene>
<reference evidence="4" key="1">
    <citation type="submission" date="2022-10" db="EMBL/GenBank/DDBJ databases">
        <authorList>
            <person name="Chen Y."/>
            <person name="Dougan E. K."/>
            <person name="Chan C."/>
            <person name="Rhodes N."/>
            <person name="Thang M."/>
        </authorList>
    </citation>
    <scope>NUCLEOTIDE SEQUENCE</scope>
</reference>
<feature type="transmembrane region" description="Helical" evidence="2">
    <location>
        <begin position="490"/>
        <end position="507"/>
    </location>
</feature>
<dbReference type="EMBL" id="CAMXCT010000824">
    <property type="protein sequence ID" value="CAI3983648.1"/>
    <property type="molecule type" value="Genomic_DNA"/>
</dbReference>
<protein>
    <submittedName>
        <fullName evidence="6">Cilia- and flagella-associated protein 100 (Flagella-associated protein 100) (Modifier of inner arms 1 protein) (Mia1p)</fullName>
    </submittedName>
</protein>
<dbReference type="InterPro" id="IPR025252">
    <property type="entry name" value="DUF4200"/>
</dbReference>
<evidence type="ECO:0000256" key="1">
    <source>
        <dbReference type="ARBA" id="ARBA00023054"/>
    </source>
</evidence>
<name>A0A9P1C3W8_9DINO</name>
<feature type="transmembrane region" description="Helical" evidence="2">
    <location>
        <begin position="452"/>
        <end position="470"/>
    </location>
</feature>
<evidence type="ECO:0000256" key="2">
    <source>
        <dbReference type="SAM" id="Phobius"/>
    </source>
</evidence>
<dbReference type="GO" id="GO:0005856">
    <property type="term" value="C:cytoskeleton"/>
    <property type="evidence" value="ECO:0007669"/>
    <property type="project" value="UniProtKB-ARBA"/>
</dbReference>
<evidence type="ECO:0000313" key="7">
    <source>
        <dbReference type="Proteomes" id="UP001152797"/>
    </source>
</evidence>
<feature type="transmembrane region" description="Helical" evidence="2">
    <location>
        <begin position="389"/>
        <end position="407"/>
    </location>
</feature>
<comment type="caution">
    <text evidence="4">The sequence shown here is derived from an EMBL/GenBank/DDBJ whole genome shotgun (WGS) entry which is preliminary data.</text>
</comment>
<dbReference type="OrthoDB" id="425793at2759"/>